<gene>
    <name evidence="12" type="ORF">PoB_003621000</name>
</gene>
<organism evidence="12 13">
    <name type="scientific">Plakobranchus ocellatus</name>
    <dbReference type="NCBI Taxonomy" id="259542"/>
    <lineage>
        <taxon>Eukaryota</taxon>
        <taxon>Metazoa</taxon>
        <taxon>Spiralia</taxon>
        <taxon>Lophotrochozoa</taxon>
        <taxon>Mollusca</taxon>
        <taxon>Gastropoda</taxon>
        <taxon>Heterobranchia</taxon>
        <taxon>Euthyneura</taxon>
        <taxon>Panpulmonata</taxon>
        <taxon>Sacoglossa</taxon>
        <taxon>Placobranchoidea</taxon>
        <taxon>Plakobranchidae</taxon>
        <taxon>Plakobranchus</taxon>
    </lineage>
</organism>
<evidence type="ECO:0000256" key="7">
    <source>
        <dbReference type="ARBA" id="ARBA00023170"/>
    </source>
</evidence>
<dbReference type="Proteomes" id="UP000735302">
    <property type="component" value="Unassembled WGS sequence"/>
</dbReference>
<dbReference type="AlphaFoldDB" id="A0AAV4AS43"/>
<keyword evidence="2" id="KW-1003">Cell membrane</keyword>
<keyword evidence="5" id="KW-0297">G-protein coupled receptor</keyword>
<dbReference type="Pfam" id="PF00001">
    <property type="entry name" value="7tm_1"/>
    <property type="match status" value="1"/>
</dbReference>
<dbReference type="GO" id="GO:0042923">
    <property type="term" value="F:neuropeptide binding"/>
    <property type="evidence" value="ECO:0007669"/>
    <property type="project" value="TreeGrafter"/>
</dbReference>
<feature type="domain" description="G-protein coupled receptors family 1 profile" evidence="11">
    <location>
        <begin position="1"/>
        <end position="188"/>
    </location>
</feature>
<dbReference type="SUPFAM" id="SSF81321">
    <property type="entry name" value="Family A G protein-coupled receptor-like"/>
    <property type="match status" value="1"/>
</dbReference>
<reference evidence="12 13" key="1">
    <citation type="journal article" date="2021" name="Elife">
        <title>Chloroplast acquisition without the gene transfer in kleptoplastic sea slugs, Plakobranchus ocellatus.</title>
        <authorList>
            <person name="Maeda T."/>
            <person name="Takahashi S."/>
            <person name="Yoshida T."/>
            <person name="Shimamura S."/>
            <person name="Takaki Y."/>
            <person name="Nagai Y."/>
            <person name="Toyoda A."/>
            <person name="Suzuki Y."/>
            <person name="Arimoto A."/>
            <person name="Ishii H."/>
            <person name="Satoh N."/>
            <person name="Nishiyama T."/>
            <person name="Hasebe M."/>
            <person name="Maruyama T."/>
            <person name="Minagawa J."/>
            <person name="Obokata J."/>
            <person name="Shigenobu S."/>
        </authorList>
    </citation>
    <scope>NUCLEOTIDE SEQUENCE [LARGE SCALE GENOMIC DNA]</scope>
</reference>
<evidence type="ECO:0000256" key="4">
    <source>
        <dbReference type="ARBA" id="ARBA00022989"/>
    </source>
</evidence>
<keyword evidence="8" id="KW-0807">Transducer</keyword>
<dbReference type="GO" id="GO:0004930">
    <property type="term" value="F:G protein-coupled receptor activity"/>
    <property type="evidence" value="ECO:0007669"/>
    <property type="project" value="UniProtKB-KW"/>
</dbReference>
<keyword evidence="13" id="KW-1185">Reference proteome</keyword>
<feature type="transmembrane region" description="Helical" evidence="10">
    <location>
        <begin position="30"/>
        <end position="51"/>
    </location>
</feature>
<protein>
    <submittedName>
        <fullName evidence="12">Somatostatin receptor type 2</fullName>
    </submittedName>
</protein>
<feature type="transmembrane region" description="Helical" evidence="10">
    <location>
        <begin position="78"/>
        <end position="101"/>
    </location>
</feature>
<dbReference type="GO" id="GO:0007218">
    <property type="term" value="P:neuropeptide signaling pathway"/>
    <property type="evidence" value="ECO:0007669"/>
    <property type="project" value="TreeGrafter"/>
</dbReference>
<evidence type="ECO:0000256" key="5">
    <source>
        <dbReference type="ARBA" id="ARBA00023040"/>
    </source>
</evidence>
<dbReference type="InterPro" id="IPR000276">
    <property type="entry name" value="GPCR_Rhodpsn"/>
</dbReference>
<dbReference type="PROSITE" id="PS50262">
    <property type="entry name" value="G_PROTEIN_RECEP_F1_2"/>
    <property type="match status" value="1"/>
</dbReference>
<dbReference type="GO" id="GO:0005886">
    <property type="term" value="C:plasma membrane"/>
    <property type="evidence" value="ECO:0007669"/>
    <property type="project" value="UniProtKB-SubCell"/>
</dbReference>
<evidence type="ECO:0000256" key="2">
    <source>
        <dbReference type="ARBA" id="ARBA00022475"/>
    </source>
</evidence>
<dbReference type="GO" id="GO:0043005">
    <property type="term" value="C:neuron projection"/>
    <property type="evidence" value="ECO:0007669"/>
    <property type="project" value="TreeGrafter"/>
</dbReference>
<evidence type="ECO:0000259" key="11">
    <source>
        <dbReference type="PROSITE" id="PS50262"/>
    </source>
</evidence>
<feature type="compositionally biased region" description="Low complexity" evidence="9">
    <location>
        <begin position="255"/>
        <end position="268"/>
    </location>
</feature>
<feature type="transmembrane region" description="Helical" evidence="10">
    <location>
        <begin position="130"/>
        <end position="152"/>
    </location>
</feature>
<dbReference type="CDD" id="cd00637">
    <property type="entry name" value="7tm_classA_rhodopsin-like"/>
    <property type="match status" value="1"/>
</dbReference>
<evidence type="ECO:0000256" key="8">
    <source>
        <dbReference type="ARBA" id="ARBA00023224"/>
    </source>
</evidence>
<dbReference type="PRINTS" id="PR00237">
    <property type="entry name" value="GPCRRHODOPSN"/>
</dbReference>
<comment type="caution">
    <text evidence="12">The sequence shown here is derived from an EMBL/GenBank/DDBJ whole genome shotgun (WGS) entry which is preliminary data.</text>
</comment>
<keyword evidence="7 12" id="KW-0675">Receptor</keyword>
<evidence type="ECO:0000256" key="6">
    <source>
        <dbReference type="ARBA" id="ARBA00023136"/>
    </source>
</evidence>
<evidence type="ECO:0000256" key="9">
    <source>
        <dbReference type="SAM" id="MobiDB-lite"/>
    </source>
</evidence>
<keyword evidence="6 10" id="KW-0472">Membrane</keyword>
<accession>A0AAV4AS43</accession>
<feature type="region of interest" description="Disordered" evidence="9">
    <location>
        <begin position="247"/>
        <end position="308"/>
    </location>
</feature>
<evidence type="ECO:0000313" key="13">
    <source>
        <dbReference type="Proteomes" id="UP000735302"/>
    </source>
</evidence>
<evidence type="ECO:0000256" key="1">
    <source>
        <dbReference type="ARBA" id="ARBA00004651"/>
    </source>
</evidence>
<proteinExistence type="predicted"/>
<dbReference type="PANTHER" id="PTHR24229">
    <property type="entry name" value="NEUROPEPTIDES RECEPTOR"/>
    <property type="match status" value="1"/>
</dbReference>
<comment type="subcellular location">
    <subcellularLocation>
        <location evidence="1">Cell membrane</location>
        <topology evidence="1">Multi-pass membrane protein</topology>
    </subcellularLocation>
</comment>
<sequence>MRQSNQCRFLYPIRFLNVESIDGNANLKTYICAVVVVWISQAALASPMAVWNTVVSYGSSRKCQIPFSDLPQTLDYTLAMRVIAFFCPLCIMWICNLGVIYKLRRMDRKILPLAGGVSGHAMRKRRSRKVTLTCLMLAGVFTVNLTPFQILLLITQTGTPTQVRSAINAMQYVWLLTVLNCCLNPFIYGFVFQNLKRRIAQNCFCLKQREATSQRFGPPKSNTNFNTENSGGQNFLQAISTLSTNAATSDSGANEQWQQQQQQQEQQQHLQVPSVQKGDSTDTAYRKRNSFSGHEIPNRENGVLVAQA</sequence>
<keyword evidence="4 10" id="KW-1133">Transmembrane helix</keyword>
<evidence type="ECO:0000313" key="12">
    <source>
        <dbReference type="EMBL" id="GFO09705.1"/>
    </source>
</evidence>
<feature type="transmembrane region" description="Helical" evidence="10">
    <location>
        <begin position="172"/>
        <end position="191"/>
    </location>
</feature>
<feature type="compositionally biased region" description="Polar residues" evidence="9">
    <location>
        <begin position="269"/>
        <end position="283"/>
    </location>
</feature>
<dbReference type="Gene3D" id="1.20.1070.10">
    <property type="entry name" value="Rhodopsin 7-helix transmembrane proteins"/>
    <property type="match status" value="1"/>
</dbReference>
<evidence type="ECO:0000256" key="3">
    <source>
        <dbReference type="ARBA" id="ARBA00022692"/>
    </source>
</evidence>
<evidence type="ECO:0000256" key="10">
    <source>
        <dbReference type="SAM" id="Phobius"/>
    </source>
</evidence>
<dbReference type="InterPro" id="IPR017452">
    <property type="entry name" value="GPCR_Rhodpsn_7TM"/>
</dbReference>
<dbReference type="EMBL" id="BLXT01004116">
    <property type="protein sequence ID" value="GFO09705.1"/>
    <property type="molecule type" value="Genomic_DNA"/>
</dbReference>
<keyword evidence="3 10" id="KW-0812">Transmembrane</keyword>
<name>A0AAV4AS43_9GAST</name>
<dbReference type="PANTHER" id="PTHR24229:SF40">
    <property type="entry name" value="ALLATOSTATIN C RECEPTOR 1-RELATED"/>
    <property type="match status" value="1"/>
</dbReference>